<evidence type="ECO:0000256" key="17">
    <source>
        <dbReference type="ARBA" id="ARBA00023136"/>
    </source>
</evidence>
<dbReference type="Proteomes" id="UP001175000">
    <property type="component" value="Unassembled WGS sequence"/>
</dbReference>
<keyword evidence="8" id="KW-0285">Flavoprotein</keyword>
<evidence type="ECO:0000256" key="14">
    <source>
        <dbReference type="ARBA" id="ARBA00022840"/>
    </source>
</evidence>
<dbReference type="InterPro" id="IPR015865">
    <property type="entry name" value="Riboflavin_kinase_bac/euk"/>
</dbReference>
<dbReference type="InterPro" id="IPR023468">
    <property type="entry name" value="Riboflavin_kinase"/>
</dbReference>
<dbReference type="GO" id="GO:0005741">
    <property type="term" value="C:mitochondrial outer membrane"/>
    <property type="evidence" value="ECO:0007669"/>
    <property type="project" value="UniProtKB-SubCell"/>
</dbReference>
<dbReference type="EC" id="2.7.1.26" evidence="6"/>
<evidence type="ECO:0000256" key="15">
    <source>
        <dbReference type="ARBA" id="ARBA00022946"/>
    </source>
</evidence>
<evidence type="ECO:0000256" key="2">
    <source>
        <dbReference type="ARBA" id="ARBA00004450"/>
    </source>
</evidence>
<evidence type="ECO:0000256" key="9">
    <source>
        <dbReference type="ARBA" id="ARBA00022643"/>
    </source>
</evidence>
<evidence type="ECO:0000256" key="10">
    <source>
        <dbReference type="ARBA" id="ARBA00022679"/>
    </source>
</evidence>
<dbReference type="InterPro" id="IPR023465">
    <property type="entry name" value="Riboflavin_kinase_dom_sf"/>
</dbReference>
<dbReference type="Pfam" id="PF08732">
    <property type="entry name" value="HIM1"/>
    <property type="match status" value="1"/>
</dbReference>
<comment type="similarity">
    <text evidence="4">Belongs to the FMP52 family.</text>
</comment>
<reference evidence="21" key="1">
    <citation type="submission" date="2023-06" db="EMBL/GenBank/DDBJ databases">
        <title>Genome-scale phylogeny and comparative genomics of the fungal order Sordariales.</title>
        <authorList>
            <consortium name="Lawrence Berkeley National Laboratory"/>
            <person name="Hensen N."/>
            <person name="Bonometti L."/>
            <person name="Westerberg I."/>
            <person name="Brannstrom I.O."/>
            <person name="Guillou S."/>
            <person name="Cros-Aarteil S."/>
            <person name="Calhoun S."/>
            <person name="Haridas S."/>
            <person name="Kuo A."/>
            <person name="Mondo S."/>
            <person name="Pangilinan J."/>
            <person name="Riley R."/>
            <person name="Labutti K."/>
            <person name="Andreopoulos B."/>
            <person name="Lipzen A."/>
            <person name="Chen C."/>
            <person name="Yanf M."/>
            <person name="Daum C."/>
            <person name="Ng V."/>
            <person name="Clum A."/>
            <person name="Steindorff A."/>
            <person name="Ohm R."/>
            <person name="Martin F."/>
            <person name="Silar P."/>
            <person name="Natvig D."/>
            <person name="Lalanne C."/>
            <person name="Gautier V."/>
            <person name="Ament-Velasquez S.L."/>
            <person name="Kruys A."/>
            <person name="Hutchinson M.I."/>
            <person name="Powell A.J."/>
            <person name="Barry K."/>
            <person name="Miller A.N."/>
            <person name="Grigoriev I.V."/>
            <person name="Debuchy R."/>
            <person name="Gladieux P."/>
            <person name="Thoren M.H."/>
            <person name="Johannesson H."/>
        </authorList>
    </citation>
    <scope>NUCLEOTIDE SEQUENCE</scope>
    <source>
        <strain evidence="21">CBS 606.72</strain>
    </source>
</reference>
<evidence type="ECO:0000256" key="1">
    <source>
        <dbReference type="ARBA" id="ARBA00003572"/>
    </source>
</evidence>
<feature type="domain" description="Riboflavin kinase" evidence="20">
    <location>
        <begin position="227"/>
        <end position="372"/>
    </location>
</feature>
<keyword evidence="22" id="KW-1185">Reference proteome</keyword>
<evidence type="ECO:0000256" key="6">
    <source>
        <dbReference type="ARBA" id="ARBA00012105"/>
    </source>
</evidence>
<evidence type="ECO:0000256" key="13">
    <source>
        <dbReference type="ARBA" id="ARBA00022787"/>
    </source>
</evidence>
<keyword evidence="15" id="KW-0809">Transit peptide</keyword>
<dbReference type="Gene3D" id="2.40.30.30">
    <property type="entry name" value="Riboflavin kinase-like"/>
    <property type="match status" value="1"/>
</dbReference>
<comment type="caution">
    <text evidence="21">The sequence shown here is derived from an EMBL/GenBank/DDBJ whole genome shotgun (WGS) entry which is preliminary data.</text>
</comment>
<evidence type="ECO:0000256" key="5">
    <source>
        <dbReference type="ARBA" id="ARBA00010108"/>
    </source>
</evidence>
<keyword evidence="11" id="KW-0547">Nucleotide-binding</keyword>
<dbReference type="GO" id="GO:0009231">
    <property type="term" value="P:riboflavin biosynthetic process"/>
    <property type="evidence" value="ECO:0007669"/>
    <property type="project" value="InterPro"/>
</dbReference>
<organism evidence="21 22">
    <name type="scientific">Immersiella caudata</name>
    <dbReference type="NCBI Taxonomy" id="314043"/>
    <lineage>
        <taxon>Eukaryota</taxon>
        <taxon>Fungi</taxon>
        <taxon>Dikarya</taxon>
        <taxon>Ascomycota</taxon>
        <taxon>Pezizomycotina</taxon>
        <taxon>Sordariomycetes</taxon>
        <taxon>Sordariomycetidae</taxon>
        <taxon>Sordariales</taxon>
        <taxon>Lasiosphaeriaceae</taxon>
        <taxon>Immersiella</taxon>
    </lineage>
</organism>
<keyword evidence="14" id="KW-0067">ATP-binding</keyword>
<keyword evidence="13" id="KW-1000">Mitochondrion outer membrane</keyword>
<dbReference type="Pfam" id="PF01687">
    <property type="entry name" value="Flavokinase"/>
    <property type="match status" value="1"/>
</dbReference>
<dbReference type="SUPFAM" id="SSF82114">
    <property type="entry name" value="Riboflavin kinase-like"/>
    <property type="match status" value="1"/>
</dbReference>
<dbReference type="Gene3D" id="3.40.50.720">
    <property type="entry name" value="NAD(P)-binding Rossmann-like Domain"/>
    <property type="match status" value="1"/>
</dbReference>
<keyword evidence="16" id="KW-0496">Mitochondrion</keyword>
<dbReference type="PANTHER" id="PTHR22749">
    <property type="entry name" value="RIBOFLAVIN KINASE/FMN ADENYLYLTRANSFERASE"/>
    <property type="match status" value="1"/>
</dbReference>
<evidence type="ECO:0000313" key="21">
    <source>
        <dbReference type="EMBL" id="KAK0617349.1"/>
    </source>
</evidence>
<evidence type="ECO:0000313" key="22">
    <source>
        <dbReference type="Proteomes" id="UP001175000"/>
    </source>
</evidence>
<dbReference type="SUPFAM" id="SSF51735">
    <property type="entry name" value="NAD(P)-binding Rossmann-fold domains"/>
    <property type="match status" value="1"/>
</dbReference>
<evidence type="ECO:0000256" key="3">
    <source>
        <dbReference type="ARBA" id="ARBA00005201"/>
    </source>
</evidence>
<keyword evidence="9" id="KW-0288">FMN</keyword>
<dbReference type="GO" id="GO:0005524">
    <property type="term" value="F:ATP binding"/>
    <property type="evidence" value="ECO:0007669"/>
    <property type="project" value="UniProtKB-KW"/>
</dbReference>
<name>A0AA39WL05_9PEZI</name>
<dbReference type="InterPro" id="IPR036291">
    <property type="entry name" value="NAD(P)-bd_dom_sf"/>
</dbReference>
<dbReference type="FunFam" id="3.40.50.720:FF:000366">
    <property type="entry name" value="Protein FMP52, mitochondrial"/>
    <property type="match status" value="1"/>
</dbReference>
<evidence type="ECO:0000256" key="8">
    <source>
        <dbReference type="ARBA" id="ARBA00022630"/>
    </source>
</evidence>
<gene>
    <name evidence="21" type="ORF">B0T14DRAFT_538913</name>
</gene>
<evidence type="ECO:0000256" key="7">
    <source>
        <dbReference type="ARBA" id="ARBA00017394"/>
    </source>
</evidence>
<evidence type="ECO:0000259" key="20">
    <source>
        <dbReference type="SMART" id="SM00904"/>
    </source>
</evidence>
<dbReference type="GO" id="GO:0008531">
    <property type="term" value="F:riboflavin kinase activity"/>
    <property type="evidence" value="ECO:0007669"/>
    <property type="project" value="UniProtKB-EC"/>
</dbReference>
<comment type="function">
    <text evidence="1">Catalyzes the phosphorylation of riboflavin (vitamin B2) to form flavin mononucleotide (FMN) coenzyme.</text>
</comment>
<comment type="catalytic activity">
    <reaction evidence="19">
        <text>riboflavin + ATP = FMN + ADP + H(+)</text>
        <dbReference type="Rhea" id="RHEA:14357"/>
        <dbReference type="ChEBI" id="CHEBI:15378"/>
        <dbReference type="ChEBI" id="CHEBI:30616"/>
        <dbReference type="ChEBI" id="CHEBI:57986"/>
        <dbReference type="ChEBI" id="CHEBI:58210"/>
        <dbReference type="ChEBI" id="CHEBI:456216"/>
        <dbReference type="EC" id="2.7.1.26"/>
    </reaction>
</comment>
<dbReference type="InterPro" id="IPR014843">
    <property type="entry name" value="Him1/Fmp52"/>
</dbReference>
<comment type="pathway">
    <text evidence="3">Cofactor biosynthesis; FMN biosynthesis; FMN from riboflavin (ATP route): step 1/1.</text>
</comment>
<protein>
    <recommendedName>
        <fullName evidence="7">Riboflavin kinase</fullName>
        <ecNumber evidence="6">2.7.1.26</ecNumber>
    </recommendedName>
    <alternativeName>
        <fullName evidence="18">Flavin mononucleotide kinase 1</fullName>
    </alternativeName>
</protein>
<keyword evidence="17" id="KW-0472">Membrane</keyword>
<keyword evidence="10" id="KW-0808">Transferase</keyword>
<proteinExistence type="inferred from homology"/>
<accession>A0AA39WL05</accession>
<comment type="subcellular location">
    <subcellularLocation>
        <location evidence="2">Mitochondrion outer membrane</location>
        <topology evidence="2">Peripheral membrane protein</topology>
    </subcellularLocation>
</comment>
<keyword evidence="12" id="KW-0418">Kinase</keyword>
<evidence type="ECO:0000256" key="11">
    <source>
        <dbReference type="ARBA" id="ARBA00022741"/>
    </source>
</evidence>
<sequence>MSTTALIGSTGLLGSNILTTLFSTPSVSTVQTISRRAPKSTSPKLNAILEPDTSLWKSRLASVSPVPTTVFSALGTTRAAAGSIENQWKIDHDLNVELAKEAKSIGVKSFVFISSAGTRGMIGGSSPYSKMKQGVEDTVKELGFDNAVILRPGLILGEREEKKQLGGILNPAVHGIGKVFGMWAQDVLGQDALVIARAAVHAARLIEEGKAPEKYWVLEGSPPSGPLPPYPFRMEGLVIPGFGRGSAELGIPTANLPVSPTGTPWLDTLPSGVYFGWASLCLPSHHPDYAPVAGSSYSLYPMVMSIGYNPFYKNTVRSAEVHVLKKFGADFYGVTMRLLILGFIREEKDYAGLEALIADINFDCEVAKKSLARAAWKPKEVGEEGTLDCSWLLRAGGEEGKEWERVRTS</sequence>
<evidence type="ECO:0000256" key="4">
    <source>
        <dbReference type="ARBA" id="ARBA00006617"/>
    </source>
</evidence>
<evidence type="ECO:0000256" key="16">
    <source>
        <dbReference type="ARBA" id="ARBA00023128"/>
    </source>
</evidence>
<evidence type="ECO:0000256" key="19">
    <source>
        <dbReference type="ARBA" id="ARBA00047880"/>
    </source>
</evidence>
<dbReference type="PANTHER" id="PTHR22749:SF6">
    <property type="entry name" value="RIBOFLAVIN KINASE"/>
    <property type="match status" value="1"/>
</dbReference>
<evidence type="ECO:0000256" key="12">
    <source>
        <dbReference type="ARBA" id="ARBA00022777"/>
    </source>
</evidence>
<dbReference type="AlphaFoldDB" id="A0AA39WL05"/>
<comment type="similarity">
    <text evidence="5">Belongs to the flavokinase family.</text>
</comment>
<dbReference type="GO" id="GO:0009398">
    <property type="term" value="P:FMN biosynthetic process"/>
    <property type="evidence" value="ECO:0007669"/>
    <property type="project" value="TreeGrafter"/>
</dbReference>
<dbReference type="SMART" id="SM00904">
    <property type="entry name" value="Flavokinase"/>
    <property type="match status" value="1"/>
</dbReference>
<dbReference type="EMBL" id="JAULSU010000005">
    <property type="protein sequence ID" value="KAK0617349.1"/>
    <property type="molecule type" value="Genomic_DNA"/>
</dbReference>
<evidence type="ECO:0000256" key="18">
    <source>
        <dbReference type="ARBA" id="ARBA00029960"/>
    </source>
</evidence>